<feature type="domain" description="Glycosyltransferase subfamily 4-like N-terminal" evidence="6">
    <location>
        <begin position="28"/>
        <end position="209"/>
    </location>
</feature>
<dbReference type="Proteomes" id="UP000298017">
    <property type="component" value="Unassembled WGS sequence"/>
</dbReference>
<evidence type="ECO:0000256" key="3">
    <source>
        <dbReference type="ARBA" id="ARBA00022679"/>
    </source>
</evidence>
<dbReference type="InterPro" id="IPR001296">
    <property type="entry name" value="Glyco_trans_1"/>
</dbReference>
<feature type="domain" description="Glycosyl transferase family 1" evidence="5">
    <location>
        <begin position="257"/>
        <end position="417"/>
    </location>
</feature>
<evidence type="ECO:0000259" key="5">
    <source>
        <dbReference type="Pfam" id="PF00534"/>
    </source>
</evidence>
<reference evidence="7 8" key="1">
    <citation type="submission" date="2019-03" db="EMBL/GenBank/DDBJ databases">
        <title>Genome Sequencing and Assembly of Various Microbes Isolated from Alder Root Nodule.</title>
        <authorList>
            <person name="Swanson E."/>
            <person name="Sevigny J.L."/>
            <person name="Pesce C."/>
            <person name="Davis I."/>
            <person name="Kleiner V."/>
            <person name="Tisa L."/>
        </authorList>
    </citation>
    <scope>NUCLEOTIDE SEQUENCE [LARGE SCALE GENOMIC DNA]</scope>
    <source>
        <strain evidence="7 8">4R-31</strain>
    </source>
</reference>
<dbReference type="PANTHER" id="PTHR45947">
    <property type="entry name" value="SULFOQUINOVOSYL TRANSFERASE SQD2"/>
    <property type="match status" value="1"/>
</dbReference>
<keyword evidence="8" id="KW-1185">Reference proteome</keyword>
<feature type="region of interest" description="Disordered" evidence="4">
    <location>
        <begin position="230"/>
        <end position="257"/>
    </location>
</feature>
<gene>
    <name evidence="7" type="ORF">E4P33_00535</name>
</gene>
<dbReference type="EMBL" id="SPNK01000001">
    <property type="protein sequence ID" value="TFI03047.1"/>
    <property type="molecule type" value="Genomic_DNA"/>
</dbReference>
<dbReference type="RefSeq" id="WP_039102080.1">
    <property type="nucleotide sequence ID" value="NZ_JANLGN010000002.1"/>
</dbReference>
<dbReference type="Pfam" id="PF13439">
    <property type="entry name" value="Glyco_transf_4"/>
    <property type="match status" value="1"/>
</dbReference>
<dbReference type="AlphaFoldDB" id="A0AAX2SG90"/>
<dbReference type="GO" id="GO:1901137">
    <property type="term" value="P:carbohydrate derivative biosynthetic process"/>
    <property type="evidence" value="ECO:0007669"/>
    <property type="project" value="UniProtKB-ARBA"/>
</dbReference>
<dbReference type="InterPro" id="IPR028098">
    <property type="entry name" value="Glyco_trans_4-like_N"/>
</dbReference>
<dbReference type="PANTHER" id="PTHR45947:SF3">
    <property type="entry name" value="SULFOQUINOVOSYL TRANSFERASE SQD2"/>
    <property type="match status" value="1"/>
</dbReference>
<evidence type="ECO:0000256" key="2">
    <source>
        <dbReference type="ARBA" id="ARBA00022676"/>
    </source>
</evidence>
<dbReference type="Gene3D" id="3.40.50.2000">
    <property type="entry name" value="Glycogen Phosphorylase B"/>
    <property type="match status" value="2"/>
</dbReference>
<organism evidence="7 8">
    <name type="scientific">Kocuria rhizophila</name>
    <dbReference type="NCBI Taxonomy" id="72000"/>
    <lineage>
        <taxon>Bacteria</taxon>
        <taxon>Bacillati</taxon>
        <taxon>Actinomycetota</taxon>
        <taxon>Actinomycetes</taxon>
        <taxon>Micrococcales</taxon>
        <taxon>Micrococcaceae</taxon>
        <taxon>Kocuria</taxon>
    </lineage>
</organism>
<dbReference type="Pfam" id="PF00534">
    <property type="entry name" value="Glycos_transf_1"/>
    <property type="match status" value="1"/>
</dbReference>
<evidence type="ECO:0000256" key="1">
    <source>
        <dbReference type="ARBA" id="ARBA00021292"/>
    </source>
</evidence>
<keyword evidence="2" id="KW-0328">Glycosyltransferase</keyword>
<dbReference type="GO" id="GO:0016758">
    <property type="term" value="F:hexosyltransferase activity"/>
    <property type="evidence" value="ECO:0007669"/>
    <property type="project" value="TreeGrafter"/>
</dbReference>
<evidence type="ECO:0000313" key="7">
    <source>
        <dbReference type="EMBL" id="TFI03047.1"/>
    </source>
</evidence>
<sequence>MPPACPDRVLLLSMHTSPVDQPGSGDAGGMNVYVWHLARALAQAGWLVDMATLDRDPSHAEGVHPSDLAPGIRLLTVSLPGAATAPKQDLPRFTEPFGRTLAHFYNGDDAAPRVLHAHYWLSAVAGLELAEHLHAPLVLTLHTSAAAKNLRAGADEAPEPREREDAERRIISRACRTVVNTPVEGRQLVELYAADPARIAVIPPGVDPTEFHPAPQDPTSQSIQPVAVPRAGGHTTVRPGSGPDAASPTSAEPPGRPEPFTVLCAGRMQPLKGQQVLVRALGQLRRTHPEIPVRLVLAGTGSPDFLDGLRELAGAEGVAGDVVFCGSLPRPELARLMGSVDAVAVPSSSETFGLVAVEAQACGTPVLATDVDGLRHAVRDGETGRLVPGRDPAVWAEALHRAAADPTAWRAMSRAAARRARELTWDDVAGQHVRAYLACAGDGPTT</sequence>
<dbReference type="SUPFAM" id="SSF53756">
    <property type="entry name" value="UDP-Glycosyltransferase/glycogen phosphorylase"/>
    <property type="match status" value="1"/>
</dbReference>
<evidence type="ECO:0000256" key="4">
    <source>
        <dbReference type="SAM" id="MobiDB-lite"/>
    </source>
</evidence>
<protein>
    <recommendedName>
        <fullName evidence="1">D-inositol 3-phosphate glycosyltransferase</fullName>
    </recommendedName>
</protein>
<proteinExistence type="predicted"/>
<accession>A0AAX2SG90</accession>
<comment type="caution">
    <text evidence="7">The sequence shown here is derived from an EMBL/GenBank/DDBJ whole genome shotgun (WGS) entry which is preliminary data.</text>
</comment>
<evidence type="ECO:0000259" key="6">
    <source>
        <dbReference type="Pfam" id="PF13439"/>
    </source>
</evidence>
<dbReference type="InterPro" id="IPR050194">
    <property type="entry name" value="Glycosyltransferase_grp1"/>
</dbReference>
<evidence type="ECO:0000313" key="8">
    <source>
        <dbReference type="Proteomes" id="UP000298017"/>
    </source>
</evidence>
<name>A0AAX2SG90_KOCRH</name>
<keyword evidence="3" id="KW-0808">Transferase</keyword>